<reference evidence="6" key="1">
    <citation type="submission" date="2021-10" db="EMBL/GenBank/DDBJ databases">
        <title>Melipona bicolor Genome sequencing and assembly.</title>
        <authorList>
            <person name="Araujo N.S."/>
            <person name="Arias M.C."/>
        </authorList>
    </citation>
    <scope>NUCLEOTIDE SEQUENCE</scope>
    <source>
        <strain evidence="6">USP_2M_L1-L4_2017</strain>
        <tissue evidence="6">Whole body</tissue>
    </source>
</reference>
<protein>
    <submittedName>
        <fullName evidence="6">Uncharacterized protein</fullName>
    </submittedName>
</protein>
<evidence type="ECO:0000256" key="5">
    <source>
        <dbReference type="ARBA" id="ARBA00023273"/>
    </source>
</evidence>
<dbReference type="GO" id="GO:0005930">
    <property type="term" value="C:axoneme"/>
    <property type="evidence" value="ECO:0007669"/>
    <property type="project" value="TreeGrafter"/>
</dbReference>
<dbReference type="PANTHER" id="PTHR15722">
    <property type="entry name" value="IFT140/172-RELATED"/>
    <property type="match status" value="1"/>
</dbReference>
<keyword evidence="3" id="KW-0677">Repeat</keyword>
<sequence>MTSEEANEVLAKHATILCEAGDLKHAEELYLAIGKYDSAIAMYRKAGRRADMIRLVAKYRPDLLETTHAHLAAELNEADKPREAEEHYVTAGDWRGAVAAYRAANMWEDALRVAKQHAGDNAAQQVSITIFVYL</sequence>
<keyword evidence="4" id="KW-0969">Cilium</keyword>
<dbReference type="GO" id="GO:0030992">
    <property type="term" value="C:intraciliary transport particle B"/>
    <property type="evidence" value="ECO:0007669"/>
    <property type="project" value="TreeGrafter"/>
</dbReference>
<evidence type="ECO:0000256" key="2">
    <source>
        <dbReference type="ARBA" id="ARBA00022574"/>
    </source>
</evidence>
<dbReference type="Proteomes" id="UP001177670">
    <property type="component" value="Unassembled WGS sequence"/>
</dbReference>
<dbReference type="PANTHER" id="PTHR15722:SF2">
    <property type="entry name" value="INTRAFLAGELLAR TRANSPORT PROTEIN 172 HOMOLOG"/>
    <property type="match status" value="1"/>
</dbReference>
<keyword evidence="7" id="KW-1185">Reference proteome</keyword>
<dbReference type="EMBL" id="JAHYIQ010000020">
    <property type="protein sequence ID" value="KAK1123439.1"/>
    <property type="molecule type" value="Genomic_DNA"/>
</dbReference>
<dbReference type="GO" id="GO:0036064">
    <property type="term" value="C:ciliary basal body"/>
    <property type="evidence" value="ECO:0007669"/>
    <property type="project" value="TreeGrafter"/>
</dbReference>
<name>A0AA40FR38_9HYME</name>
<dbReference type="GO" id="GO:0042073">
    <property type="term" value="P:intraciliary transport"/>
    <property type="evidence" value="ECO:0007669"/>
    <property type="project" value="TreeGrafter"/>
</dbReference>
<evidence type="ECO:0000256" key="1">
    <source>
        <dbReference type="ARBA" id="ARBA00004138"/>
    </source>
</evidence>
<evidence type="ECO:0000256" key="3">
    <source>
        <dbReference type="ARBA" id="ARBA00022737"/>
    </source>
</evidence>
<dbReference type="AlphaFoldDB" id="A0AA40FR38"/>
<dbReference type="Gene3D" id="1.25.40.470">
    <property type="match status" value="1"/>
</dbReference>
<keyword evidence="5" id="KW-0966">Cell projection</keyword>
<keyword evidence="2" id="KW-0853">WD repeat</keyword>
<accession>A0AA40FR38</accession>
<gene>
    <name evidence="6" type="ORF">K0M31_008147</name>
</gene>
<evidence type="ECO:0000256" key="4">
    <source>
        <dbReference type="ARBA" id="ARBA00023069"/>
    </source>
</evidence>
<comment type="caution">
    <text evidence="6">The sequence shown here is derived from an EMBL/GenBank/DDBJ whole genome shotgun (WGS) entry which is preliminary data.</text>
</comment>
<evidence type="ECO:0000313" key="7">
    <source>
        <dbReference type="Proteomes" id="UP001177670"/>
    </source>
</evidence>
<evidence type="ECO:0000313" key="6">
    <source>
        <dbReference type="EMBL" id="KAK1123439.1"/>
    </source>
</evidence>
<comment type="subcellular location">
    <subcellularLocation>
        <location evidence="1">Cell projection</location>
        <location evidence="1">Cilium</location>
    </subcellularLocation>
</comment>
<organism evidence="6 7">
    <name type="scientific">Melipona bicolor</name>
    <dbReference type="NCBI Taxonomy" id="60889"/>
    <lineage>
        <taxon>Eukaryota</taxon>
        <taxon>Metazoa</taxon>
        <taxon>Ecdysozoa</taxon>
        <taxon>Arthropoda</taxon>
        <taxon>Hexapoda</taxon>
        <taxon>Insecta</taxon>
        <taxon>Pterygota</taxon>
        <taxon>Neoptera</taxon>
        <taxon>Endopterygota</taxon>
        <taxon>Hymenoptera</taxon>
        <taxon>Apocrita</taxon>
        <taxon>Aculeata</taxon>
        <taxon>Apoidea</taxon>
        <taxon>Anthophila</taxon>
        <taxon>Apidae</taxon>
        <taxon>Melipona</taxon>
    </lineage>
</organism>
<proteinExistence type="predicted"/>